<dbReference type="NCBIfam" id="NF006514">
    <property type="entry name" value="PRK08960.1"/>
    <property type="match status" value="1"/>
</dbReference>
<dbReference type="PROSITE" id="PS00105">
    <property type="entry name" value="AA_TRANSFER_CLASS_1"/>
    <property type="match status" value="1"/>
</dbReference>
<dbReference type="PANTHER" id="PTHR46383">
    <property type="entry name" value="ASPARTATE AMINOTRANSFERASE"/>
    <property type="match status" value="1"/>
</dbReference>
<proteinExistence type="inferred from homology"/>
<evidence type="ECO:0000313" key="9">
    <source>
        <dbReference type="Proteomes" id="UP001143304"/>
    </source>
</evidence>
<dbReference type="InterPro" id="IPR050596">
    <property type="entry name" value="AspAT/PAT-like"/>
</dbReference>
<dbReference type="Gene3D" id="3.40.640.10">
    <property type="entry name" value="Type I PLP-dependent aspartate aminotransferase-like (Major domain)"/>
    <property type="match status" value="1"/>
</dbReference>
<sequence length="395" mass="42930">MSESKPESGRSRGFADRVDEIEPFRVVEVLARATALEAAGADIVHMAAGEPDFATAKPIIEAGRAALKRGATHYSQAAGIPPLREALSRHYQDHYGLDIPPSRIMVTPGASGALLLIAALLMNPGDGMLMSDPGYPCNRHFMRLVEGRGQLVPVDASSNYQLNAELVADNWADNTVGAMVASPANPTGTALSRPQLAALSAEVRARNGHLLVDEIYHGLVYEGDAPSVLEVDPDAFVVNSFSKYFGMTGWRLGWLVAPEAAVKEMEKLAQNLFISMSTMAQHAALAGFEPSTLAILEERRDIFRLRRDFLLPALQNLGFSVPCTPTGAFYIYADASRFTHDSQAFCLRLLEEHGVALTPGMDFGHHRSAEHVRFSYTTGMDRLELAVERLARVLG</sequence>
<dbReference type="RefSeq" id="WP_279249420.1">
    <property type="nucleotide sequence ID" value="NZ_SHNO01000001.1"/>
</dbReference>
<dbReference type="PANTHER" id="PTHR46383:SF2">
    <property type="entry name" value="AMINOTRANSFERASE"/>
    <property type="match status" value="1"/>
</dbReference>
<dbReference type="InterPro" id="IPR004839">
    <property type="entry name" value="Aminotransferase_I/II_large"/>
</dbReference>
<dbReference type="NCBIfam" id="NF005601">
    <property type="entry name" value="PRK07337.1"/>
    <property type="match status" value="1"/>
</dbReference>
<protein>
    <recommendedName>
        <fullName evidence="6">Aminotransferase</fullName>
        <ecNumber evidence="6">2.6.1.-</ecNumber>
    </recommendedName>
</protein>
<evidence type="ECO:0000256" key="3">
    <source>
        <dbReference type="ARBA" id="ARBA00022576"/>
    </source>
</evidence>
<dbReference type="InterPro" id="IPR015421">
    <property type="entry name" value="PyrdxlP-dep_Trfase_major"/>
</dbReference>
<feature type="domain" description="Aminotransferase class I/classII large" evidence="7">
    <location>
        <begin position="42"/>
        <end position="389"/>
    </location>
</feature>
<comment type="caution">
    <text evidence="8">The sequence shown here is derived from an EMBL/GenBank/DDBJ whole genome shotgun (WGS) entry which is preliminary data.</text>
</comment>
<organism evidence="8 9">
    <name type="scientific">Candidatus Marimicrobium litorale</name>
    <dbReference type="NCBI Taxonomy" id="2518991"/>
    <lineage>
        <taxon>Bacteria</taxon>
        <taxon>Pseudomonadati</taxon>
        <taxon>Pseudomonadota</taxon>
        <taxon>Gammaproteobacteria</taxon>
        <taxon>Cellvibrionales</taxon>
        <taxon>Halieaceae</taxon>
        <taxon>Marimicrobium</taxon>
    </lineage>
</organism>
<comment type="cofactor">
    <cofactor evidence="1 6">
        <name>pyridoxal 5'-phosphate</name>
        <dbReference type="ChEBI" id="CHEBI:597326"/>
    </cofactor>
</comment>
<accession>A0ABT3T607</accession>
<evidence type="ECO:0000256" key="5">
    <source>
        <dbReference type="ARBA" id="ARBA00022898"/>
    </source>
</evidence>
<comment type="similarity">
    <text evidence="2 6">Belongs to the class-I pyridoxal-phosphate-dependent aminotransferase family.</text>
</comment>
<name>A0ABT3T607_9GAMM</name>
<evidence type="ECO:0000259" key="7">
    <source>
        <dbReference type="Pfam" id="PF00155"/>
    </source>
</evidence>
<dbReference type="InterPro" id="IPR004838">
    <property type="entry name" value="NHTrfase_class1_PyrdxlP-BS"/>
</dbReference>
<dbReference type="SUPFAM" id="SSF53383">
    <property type="entry name" value="PLP-dependent transferases"/>
    <property type="match status" value="1"/>
</dbReference>
<dbReference type="EMBL" id="SHNO01000001">
    <property type="protein sequence ID" value="MCX2977712.1"/>
    <property type="molecule type" value="Genomic_DNA"/>
</dbReference>
<dbReference type="InterPro" id="IPR015424">
    <property type="entry name" value="PyrdxlP-dep_Trfase"/>
</dbReference>
<dbReference type="GO" id="GO:0008483">
    <property type="term" value="F:transaminase activity"/>
    <property type="evidence" value="ECO:0007669"/>
    <property type="project" value="UniProtKB-KW"/>
</dbReference>
<evidence type="ECO:0000256" key="2">
    <source>
        <dbReference type="ARBA" id="ARBA00007441"/>
    </source>
</evidence>
<evidence type="ECO:0000256" key="6">
    <source>
        <dbReference type="RuleBase" id="RU000481"/>
    </source>
</evidence>
<evidence type="ECO:0000256" key="4">
    <source>
        <dbReference type="ARBA" id="ARBA00022679"/>
    </source>
</evidence>
<keyword evidence="4 6" id="KW-0808">Transferase</keyword>
<evidence type="ECO:0000313" key="8">
    <source>
        <dbReference type="EMBL" id="MCX2977712.1"/>
    </source>
</evidence>
<reference evidence="8" key="1">
    <citation type="submission" date="2019-02" db="EMBL/GenBank/DDBJ databases">
        <authorList>
            <person name="Li S.-H."/>
        </authorList>
    </citation>
    <scope>NUCLEOTIDE SEQUENCE</scope>
    <source>
        <strain evidence="8">IMCC11814</strain>
    </source>
</reference>
<gene>
    <name evidence="8" type="ORF">EYC82_10130</name>
</gene>
<dbReference type="EC" id="2.6.1.-" evidence="6"/>
<evidence type="ECO:0000256" key="1">
    <source>
        <dbReference type="ARBA" id="ARBA00001933"/>
    </source>
</evidence>
<dbReference type="Proteomes" id="UP001143304">
    <property type="component" value="Unassembled WGS sequence"/>
</dbReference>
<keyword evidence="3 6" id="KW-0032">Aminotransferase</keyword>
<keyword evidence="9" id="KW-1185">Reference proteome</keyword>
<dbReference type="Pfam" id="PF00155">
    <property type="entry name" value="Aminotran_1_2"/>
    <property type="match status" value="1"/>
</dbReference>
<dbReference type="CDD" id="cd00609">
    <property type="entry name" value="AAT_like"/>
    <property type="match status" value="1"/>
</dbReference>
<keyword evidence="5" id="KW-0663">Pyridoxal phosphate</keyword>